<dbReference type="OrthoDB" id="443772at2759"/>
<evidence type="ECO:0000256" key="6">
    <source>
        <dbReference type="SAM" id="MobiDB-lite"/>
    </source>
</evidence>
<dbReference type="GO" id="GO:0005730">
    <property type="term" value="C:nucleolus"/>
    <property type="evidence" value="ECO:0007669"/>
    <property type="project" value="UniProtKB-SubCell"/>
</dbReference>
<proteinExistence type="inferred from homology"/>
<comment type="subcellular location">
    <subcellularLocation>
        <location evidence="1">Nucleus</location>
        <location evidence="1">Nucleolus</location>
    </subcellularLocation>
</comment>
<feature type="region of interest" description="Disordered" evidence="6">
    <location>
        <begin position="148"/>
        <end position="290"/>
    </location>
</feature>
<feature type="compositionally biased region" description="Acidic residues" evidence="6">
    <location>
        <begin position="203"/>
        <end position="215"/>
    </location>
</feature>
<dbReference type="EMBL" id="JAEPRA010000013">
    <property type="protein sequence ID" value="KAG2176537.1"/>
    <property type="molecule type" value="Genomic_DNA"/>
</dbReference>
<evidence type="ECO:0000313" key="8">
    <source>
        <dbReference type="Proteomes" id="UP000612746"/>
    </source>
</evidence>
<evidence type="ECO:0000313" key="7">
    <source>
        <dbReference type="EMBL" id="KAG2176537.1"/>
    </source>
</evidence>
<dbReference type="AlphaFoldDB" id="A0A8H7PM50"/>
<organism evidence="7 8">
    <name type="scientific">Umbelopsis vinacea</name>
    <dbReference type="NCBI Taxonomy" id="44442"/>
    <lineage>
        <taxon>Eukaryota</taxon>
        <taxon>Fungi</taxon>
        <taxon>Fungi incertae sedis</taxon>
        <taxon>Mucoromycota</taxon>
        <taxon>Mucoromycotina</taxon>
        <taxon>Umbelopsidomycetes</taxon>
        <taxon>Umbelopsidales</taxon>
        <taxon>Umbelopsidaceae</taxon>
        <taxon>Umbelopsis</taxon>
    </lineage>
</organism>
<keyword evidence="5" id="KW-0539">Nucleus</keyword>
<dbReference type="PANTHER" id="PTHR13028:SF0">
    <property type="entry name" value="RRNA-PROCESSING PROTEIN EBP2-RELATED"/>
    <property type="match status" value="1"/>
</dbReference>
<gene>
    <name evidence="7" type="ORF">INT44_007200</name>
</gene>
<dbReference type="Pfam" id="PF05890">
    <property type="entry name" value="Ebp2"/>
    <property type="match status" value="1"/>
</dbReference>
<keyword evidence="3" id="KW-0690">Ribosome biogenesis</keyword>
<evidence type="ECO:0000256" key="3">
    <source>
        <dbReference type="ARBA" id="ARBA00022517"/>
    </source>
</evidence>
<sequence length="290" mass="33130">MSSDESNHTEEELKIVQEDELMEQEPVSLEDLDASDIDDEDGDLILEQKVTINNEAALKRITEEFRLKDLPWIETMAVTSTEPIELEDVHDDLKRELAFYQQALEAAKIGREKVKATGLPFTRPDDYFAEMVKSDEHMEKIRQRLLDETAGVKASEDAKRQRDLKKFGKKVQVEKLQERQKKKSEDMEKIKMLKRKRKGAEDFSTEDFDIELDGGADDKSNKKSKRGGPSKREKKDSKYGFGGKKRHAKSNTAESSADVGGFNPKKNKAPFKGQAKRPGKAKRANNRNRK</sequence>
<feature type="compositionally biased region" description="Acidic residues" evidence="6">
    <location>
        <begin position="18"/>
        <end position="36"/>
    </location>
</feature>
<comment type="similarity">
    <text evidence="2">Belongs to the EBP2 family.</text>
</comment>
<feature type="compositionally biased region" description="Basic and acidic residues" evidence="6">
    <location>
        <begin position="1"/>
        <end position="17"/>
    </location>
</feature>
<dbReference type="GO" id="GO:0034399">
    <property type="term" value="C:nuclear periphery"/>
    <property type="evidence" value="ECO:0007669"/>
    <property type="project" value="TreeGrafter"/>
</dbReference>
<dbReference type="PANTHER" id="PTHR13028">
    <property type="entry name" value="RRNA PROCESSING PROTEIN EBNA1-BINDING PROTEIN-RELATED"/>
    <property type="match status" value="1"/>
</dbReference>
<accession>A0A8H7PM50</accession>
<feature type="compositionally biased region" description="Basic and acidic residues" evidence="6">
    <location>
        <begin position="154"/>
        <end position="191"/>
    </location>
</feature>
<evidence type="ECO:0000256" key="4">
    <source>
        <dbReference type="ARBA" id="ARBA00023054"/>
    </source>
</evidence>
<dbReference type="GO" id="GO:0030687">
    <property type="term" value="C:preribosome, large subunit precursor"/>
    <property type="evidence" value="ECO:0007669"/>
    <property type="project" value="TreeGrafter"/>
</dbReference>
<evidence type="ECO:0000256" key="1">
    <source>
        <dbReference type="ARBA" id="ARBA00004604"/>
    </source>
</evidence>
<name>A0A8H7PM50_9FUNG</name>
<evidence type="ECO:0000256" key="2">
    <source>
        <dbReference type="ARBA" id="ARBA00007336"/>
    </source>
</evidence>
<keyword evidence="4" id="KW-0175">Coiled coil</keyword>
<dbReference type="GO" id="GO:0006364">
    <property type="term" value="P:rRNA processing"/>
    <property type="evidence" value="ECO:0007669"/>
    <property type="project" value="TreeGrafter"/>
</dbReference>
<dbReference type="Proteomes" id="UP000612746">
    <property type="component" value="Unassembled WGS sequence"/>
</dbReference>
<dbReference type="GO" id="GO:0042273">
    <property type="term" value="P:ribosomal large subunit biogenesis"/>
    <property type="evidence" value="ECO:0007669"/>
    <property type="project" value="TreeGrafter"/>
</dbReference>
<keyword evidence="8" id="KW-1185">Reference proteome</keyword>
<reference evidence="7" key="1">
    <citation type="submission" date="2020-12" db="EMBL/GenBank/DDBJ databases">
        <title>Metabolic potential, ecology and presence of endohyphal bacteria is reflected in genomic diversity of Mucoromycotina.</title>
        <authorList>
            <person name="Muszewska A."/>
            <person name="Okrasinska A."/>
            <person name="Steczkiewicz K."/>
            <person name="Drgas O."/>
            <person name="Orlowska M."/>
            <person name="Perlinska-Lenart U."/>
            <person name="Aleksandrzak-Piekarczyk T."/>
            <person name="Szatraj K."/>
            <person name="Zielenkiewicz U."/>
            <person name="Pilsyk S."/>
            <person name="Malc E."/>
            <person name="Mieczkowski P."/>
            <person name="Kruszewska J.S."/>
            <person name="Biernat P."/>
            <person name="Pawlowska J."/>
        </authorList>
    </citation>
    <scope>NUCLEOTIDE SEQUENCE</scope>
    <source>
        <strain evidence="7">WA0000051536</strain>
    </source>
</reference>
<evidence type="ECO:0000256" key="5">
    <source>
        <dbReference type="ARBA" id="ARBA00023242"/>
    </source>
</evidence>
<dbReference type="InterPro" id="IPR008610">
    <property type="entry name" value="Ebp2"/>
</dbReference>
<comment type="caution">
    <text evidence="7">The sequence shown here is derived from an EMBL/GenBank/DDBJ whole genome shotgun (WGS) entry which is preliminary data.</text>
</comment>
<feature type="region of interest" description="Disordered" evidence="6">
    <location>
        <begin position="1"/>
        <end position="36"/>
    </location>
</feature>
<protein>
    <submittedName>
        <fullName evidence="7">Uncharacterized protein</fullName>
    </submittedName>
</protein>
<feature type="compositionally biased region" description="Basic residues" evidence="6">
    <location>
        <begin position="265"/>
        <end position="290"/>
    </location>
</feature>